<dbReference type="Proteomes" id="UP000243528">
    <property type="component" value="Unassembled WGS sequence"/>
</dbReference>
<sequence length="164" mass="17810">MTAVHRPHDPRHGAHWNLDAAVALATAAHAGQVDKAGRPYIEHPLRVMDRVSGEHEKTVAVLHDVLEDTDVTAADLHMHGCPQNVIRAVEALTKLPGEPLAESIARAAADPIARIVKRCDVADNTDPGLLELLDPDHRMRLEAKYADTLRLLAEYSPGHASSRG</sequence>
<reference evidence="1 2" key="1">
    <citation type="submission" date="2018-03" db="EMBL/GenBank/DDBJ databases">
        <title>Genomic Encyclopedia of Archaeal and Bacterial Type Strains, Phase II (KMG-II): from individual species to whole genera.</title>
        <authorList>
            <person name="Goeker M."/>
        </authorList>
    </citation>
    <scope>NUCLEOTIDE SEQUENCE [LARGE SCALE GENOMIC DNA]</scope>
    <source>
        <strain evidence="1 2">DSM 45211</strain>
    </source>
</reference>
<protein>
    <submittedName>
        <fullName evidence="1">HD domain-containing protein</fullName>
    </submittedName>
</protein>
<evidence type="ECO:0000313" key="1">
    <source>
        <dbReference type="EMBL" id="PSL05396.1"/>
    </source>
</evidence>
<gene>
    <name evidence="1" type="ORF">CLV30_104266</name>
</gene>
<organism evidence="1 2">
    <name type="scientific">Haloactinopolyspora alba</name>
    <dbReference type="NCBI Taxonomy" id="648780"/>
    <lineage>
        <taxon>Bacteria</taxon>
        <taxon>Bacillati</taxon>
        <taxon>Actinomycetota</taxon>
        <taxon>Actinomycetes</taxon>
        <taxon>Jiangellales</taxon>
        <taxon>Jiangellaceae</taxon>
        <taxon>Haloactinopolyspora</taxon>
    </lineage>
</organism>
<dbReference type="AlphaFoldDB" id="A0A2P8E7F2"/>
<dbReference type="EMBL" id="PYGE01000004">
    <property type="protein sequence ID" value="PSL05396.1"/>
    <property type="molecule type" value="Genomic_DNA"/>
</dbReference>
<proteinExistence type="predicted"/>
<dbReference type="SUPFAM" id="SSF109604">
    <property type="entry name" value="HD-domain/PDEase-like"/>
    <property type="match status" value="1"/>
</dbReference>
<dbReference type="OrthoDB" id="9802385at2"/>
<name>A0A2P8E7F2_9ACTN</name>
<comment type="caution">
    <text evidence="1">The sequence shown here is derived from an EMBL/GenBank/DDBJ whole genome shotgun (WGS) entry which is preliminary data.</text>
</comment>
<accession>A0A2P8E7F2</accession>
<evidence type="ECO:0000313" key="2">
    <source>
        <dbReference type="Proteomes" id="UP000243528"/>
    </source>
</evidence>
<dbReference type="Gene3D" id="1.10.3210.10">
    <property type="entry name" value="Hypothetical protein af1432"/>
    <property type="match status" value="1"/>
</dbReference>
<keyword evidence="2" id="KW-1185">Reference proteome</keyword>